<dbReference type="EMBL" id="CASHTH010001787">
    <property type="protein sequence ID" value="CAI8019915.1"/>
    <property type="molecule type" value="Genomic_DNA"/>
</dbReference>
<sequence>MEQPKTRTRTQKLLSFHNQRSQIDLDVKGLYGPRAQLVENLHRFQRSTLPPLEDPSCDHHLYWTSPPQTVLVVKKFRDLEVTEKFKTIIAFLVKTLELKVVVELTVLSEKLIEEDSDFPLKELQTWGPE</sequence>
<proteinExistence type="predicted"/>
<dbReference type="AlphaFoldDB" id="A0AA35WMI7"/>
<organism evidence="1 2">
    <name type="scientific">Geodia barretti</name>
    <name type="common">Barrett's horny sponge</name>
    <dbReference type="NCBI Taxonomy" id="519541"/>
    <lineage>
        <taxon>Eukaryota</taxon>
        <taxon>Metazoa</taxon>
        <taxon>Porifera</taxon>
        <taxon>Demospongiae</taxon>
        <taxon>Heteroscleromorpha</taxon>
        <taxon>Tetractinellida</taxon>
        <taxon>Astrophorina</taxon>
        <taxon>Geodiidae</taxon>
        <taxon>Geodia</taxon>
    </lineage>
</organism>
<dbReference type="InterPro" id="IPR017438">
    <property type="entry name" value="ATP-NAD_kinase_N"/>
</dbReference>
<name>A0AA35WMI7_GEOBA</name>
<comment type="caution">
    <text evidence="1">The sequence shown here is derived from an EMBL/GenBank/DDBJ whole genome shotgun (WGS) entry which is preliminary data.</text>
</comment>
<dbReference type="Gene3D" id="3.40.50.10330">
    <property type="entry name" value="Probable inorganic polyphosphate/atp-NAD kinase, domain 1"/>
    <property type="match status" value="1"/>
</dbReference>
<keyword evidence="2" id="KW-1185">Reference proteome</keyword>
<dbReference type="Proteomes" id="UP001174909">
    <property type="component" value="Unassembled WGS sequence"/>
</dbReference>
<gene>
    <name evidence="1" type="ORF">GBAR_LOCUS11927</name>
</gene>
<accession>A0AA35WMI7</accession>
<evidence type="ECO:0000313" key="2">
    <source>
        <dbReference type="Proteomes" id="UP001174909"/>
    </source>
</evidence>
<keyword evidence="1" id="KW-0418">Kinase</keyword>
<keyword evidence="1" id="KW-0808">Transferase</keyword>
<evidence type="ECO:0000313" key="1">
    <source>
        <dbReference type="EMBL" id="CAI8019915.1"/>
    </source>
</evidence>
<protein>
    <submittedName>
        <fullName evidence="1">NAD kinase</fullName>
    </submittedName>
</protein>
<reference evidence="1" key="1">
    <citation type="submission" date="2023-03" db="EMBL/GenBank/DDBJ databases">
        <authorList>
            <person name="Steffen K."/>
            <person name="Cardenas P."/>
        </authorList>
    </citation>
    <scope>NUCLEOTIDE SEQUENCE</scope>
</reference>
<dbReference type="GO" id="GO:0016301">
    <property type="term" value="F:kinase activity"/>
    <property type="evidence" value="ECO:0007669"/>
    <property type="project" value="UniProtKB-KW"/>
</dbReference>